<sequence length="843" mass="97470">MWSSGGSPVQPEDKKQQFFLFRQDGHRMADLIHNMQDVYKKWESRRPNFSSRGRRRDARFNSGSQSKGYNRNEYQDNDHLIYDRPADRRYKQRVKIPRFKLPKYEGLAQFKMAPCVVTVNKQRPFVGACCLKCLPISRASVPDTSVFSLSVFNVLHIPHFQSLDFNFVLNILNKNKKNNYPHVSSDVIQNEKINHAVEKIAENYQNENYITDDESSSVSKCIQYREARNILESLKTSVSSTCLQVTSFFFHYVFNRIFSGILVHKGQIEILNALKKRNIPFVYLPLYRSNLDYVLISFILYMNSLKVPLVTVDHDLYIPVIGWLTRFLGALYIRKYCESDKEKVDLIQSAVIQSYLTECLKLGHNLEFFLKSSHSKSDELQLSRDLLSTIIDAVAEETVDDVLVSTVSISYEKIMEENFATKQLGESKTQGNFFTKLYNFWKMLHFNLGTVRINFGQPFSLQEFLQTYKQKIPEKSSVTNTPPSSPISSTIQEEFNKTRCKSVTNILTQHIIYDATCSTSLMSTQLVSFLFITKYRKGATQQQLQNSLDWLRGELMNKKYDAGFMGESLPVIKRAVELLGKKLISSETVDMEWTSSDLENNNVKVTVYKPVTQLPHVLELQYYSNYVVPVFLLDSMIANALYALVDVEICHFRHCDTVAPCSDIMFSFSDIIDELIEKDCLHIAGVGIMPNRNVYGKKSHSLSFCSSEDEDDDSVLKKQQLKINLTEESINHLEFLRSVLSPCIESYWLGAVTLLKLIDEIMEENILIQEMQLTAQEKLYKGLLAYEESFSADTFRNALRLFELWQIVEHYVQDGIKIVYLSDSWNCKERINDVIARVEEFRK</sequence>
<organism evidence="4 5">
    <name type="scientific">Trichonephila clavata</name>
    <name type="common">Joro spider</name>
    <name type="synonym">Nephila clavata</name>
    <dbReference type="NCBI Taxonomy" id="2740835"/>
    <lineage>
        <taxon>Eukaryota</taxon>
        <taxon>Metazoa</taxon>
        <taxon>Ecdysozoa</taxon>
        <taxon>Arthropoda</taxon>
        <taxon>Chelicerata</taxon>
        <taxon>Arachnida</taxon>
        <taxon>Araneae</taxon>
        <taxon>Araneomorphae</taxon>
        <taxon>Entelegynae</taxon>
        <taxon>Araneoidea</taxon>
        <taxon>Nephilidae</taxon>
        <taxon>Trichonephila</taxon>
    </lineage>
</organism>
<gene>
    <name evidence="4" type="primary">GPAM</name>
    <name evidence="4" type="ORF">TNCT_203032</name>
</gene>
<dbReference type="InterPro" id="IPR022284">
    <property type="entry name" value="GPAT/DHAPAT"/>
</dbReference>
<dbReference type="Pfam" id="PF01553">
    <property type="entry name" value="Acyltransferase"/>
    <property type="match status" value="1"/>
</dbReference>
<feature type="domain" description="Phospholipid/glycerol acyltransferase" evidence="2">
    <location>
        <begin position="277"/>
        <end position="377"/>
    </location>
</feature>
<comment type="caution">
    <text evidence="4">The sequence shown here is derived from an EMBL/GenBank/DDBJ whole genome shotgun (WGS) entry which is preliminary data.</text>
</comment>
<dbReference type="InterPro" id="IPR002123">
    <property type="entry name" value="Plipid/glycerol_acylTrfase"/>
</dbReference>
<accession>A0A8X6FB69</accession>
<feature type="region of interest" description="Disordered" evidence="1">
    <location>
        <begin position="47"/>
        <end position="72"/>
    </location>
</feature>
<dbReference type="PANTHER" id="PTHR12563">
    <property type="entry name" value="GLYCEROL-3-PHOSPHATE ACYLTRANSFERASE"/>
    <property type="match status" value="1"/>
</dbReference>
<evidence type="ECO:0000259" key="3">
    <source>
        <dbReference type="Pfam" id="PF19277"/>
    </source>
</evidence>
<dbReference type="Proteomes" id="UP000887116">
    <property type="component" value="Unassembled WGS sequence"/>
</dbReference>
<evidence type="ECO:0000256" key="1">
    <source>
        <dbReference type="SAM" id="MobiDB-lite"/>
    </source>
</evidence>
<dbReference type="EMBL" id="BMAO01021475">
    <property type="protein sequence ID" value="GFQ74726.1"/>
    <property type="molecule type" value="Genomic_DNA"/>
</dbReference>
<keyword evidence="4" id="KW-0012">Acyltransferase</keyword>
<evidence type="ECO:0000313" key="4">
    <source>
        <dbReference type="EMBL" id="GFQ74726.1"/>
    </source>
</evidence>
<evidence type="ECO:0000259" key="2">
    <source>
        <dbReference type="Pfam" id="PF01553"/>
    </source>
</evidence>
<proteinExistence type="predicted"/>
<name>A0A8X6FB69_TRICU</name>
<dbReference type="InterPro" id="IPR045520">
    <property type="entry name" value="GPAT/DHAPAT_C"/>
</dbReference>
<protein>
    <submittedName>
        <fullName evidence="4">Glycerol-3-phosphate acyltransferase 1, mitochondrial</fullName>
    </submittedName>
</protein>
<dbReference type="GO" id="GO:0019432">
    <property type="term" value="P:triglyceride biosynthetic process"/>
    <property type="evidence" value="ECO:0007669"/>
    <property type="project" value="TreeGrafter"/>
</dbReference>
<reference evidence="4" key="1">
    <citation type="submission" date="2020-07" db="EMBL/GenBank/DDBJ databases">
        <title>Multicomponent nature underlies the extraordinary mechanical properties of spider dragline silk.</title>
        <authorList>
            <person name="Kono N."/>
            <person name="Nakamura H."/>
            <person name="Mori M."/>
            <person name="Yoshida Y."/>
            <person name="Ohtoshi R."/>
            <person name="Malay A.D."/>
            <person name="Moran D.A.P."/>
            <person name="Tomita M."/>
            <person name="Numata K."/>
            <person name="Arakawa K."/>
        </authorList>
    </citation>
    <scope>NUCLEOTIDE SEQUENCE</scope>
</reference>
<dbReference type="GO" id="GO:0006631">
    <property type="term" value="P:fatty acid metabolic process"/>
    <property type="evidence" value="ECO:0007669"/>
    <property type="project" value="TreeGrafter"/>
</dbReference>
<keyword evidence="4" id="KW-0808">Transferase</keyword>
<evidence type="ECO:0000313" key="5">
    <source>
        <dbReference type="Proteomes" id="UP000887116"/>
    </source>
</evidence>
<dbReference type="AlphaFoldDB" id="A0A8X6FB69"/>
<dbReference type="PANTHER" id="PTHR12563:SF23">
    <property type="entry name" value="BCDNA.GH07066"/>
    <property type="match status" value="1"/>
</dbReference>
<dbReference type="GO" id="GO:0006072">
    <property type="term" value="P:glycerol-3-phosphate metabolic process"/>
    <property type="evidence" value="ECO:0007669"/>
    <property type="project" value="TreeGrafter"/>
</dbReference>
<dbReference type="OrthoDB" id="5962536at2759"/>
<dbReference type="Pfam" id="PF19277">
    <property type="entry name" value="GPAT_C"/>
    <property type="match status" value="2"/>
</dbReference>
<dbReference type="GO" id="GO:0031966">
    <property type="term" value="C:mitochondrial membrane"/>
    <property type="evidence" value="ECO:0007669"/>
    <property type="project" value="TreeGrafter"/>
</dbReference>
<feature type="domain" description="GPAT/DHAPAT C-terminal" evidence="3">
    <location>
        <begin position="712"/>
        <end position="809"/>
    </location>
</feature>
<dbReference type="GO" id="GO:0008654">
    <property type="term" value="P:phospholipid biosynthetic process"/>
    <property type="evidence" value="ECO:0007669"/>
    <property type="project" value="TreeGrafter"/>
</dbReference>
<dbReference type="GO" id="GO:0004366">
    <property type="term" value="F:glycerol-3-phosphate O-acyltransferase activity"/>
    <property type="evidence" value="ECO:0007669"/>
    <property type="project" value="TreeGrafter"/>
</dbReference>
<keyword evidence="5" id="KW-1185">Reference proteome</keyword>
<feature type="domain" description="GPAT/DHAPAT C-terminal" evidence="3">
    <location>
        <begin position="421"/>
        <end position="643"/>
    </location>
</feature>